<dbReference type="Pfam" id="PF04345">
    <property type="entry name" value="Chor_lyase"/>
    <property type="match status" value="1"/>
</dbReference>
<evidence type="ECO:0008006" key="5">
    <source>
        <dbReference type="Google" id="ProtNLM"/>
    </source>
</evidence>
<evidence type="ECO:0000256" key="1">
    <source>
        <dbReference type="ARBA" id="ARBA00022490"/>
    </source>
</evidence>
<accession>A0A0F9YGU3</accession>
<dbReference type="GO" id="GO:0008813">
    <property type="term" value="F:chorismate lyase activity"/>
    <property type="evidence" value="ECO:0007669"/>
    <property type="project" value="InterPro"/>
</dbReference>
<dbReference type="GO" id="GO:0006744">
    <property type="term" value="P:ubiquinone biosynthetic process"/>
    <property type="evidence" value="ECO:0007669"/>
    <property type="project" value="UniProtKB-KW"/>
</dbReference>
<dbReference type="InterPro" id="IPR007440">
    <property type="entry name" value="Chorismate--pyruvate_lyase"/>
</dbReference>
<gene>
    <name evidence="4" type="ORF">LCGC14_0009850</name>
</gene>
<dbReference type="SUPFAM" id="SSF64288">
    <property type="entry name" value="Chorismate lyase-like"/>
    <property type="match status" value="1"/>
</dbReference>
<proteinExistence type="inferred from homology"/>
<evidence type="ECO:0000256" key="2">
    <source>
        <dbReference type="ARBA" id="ARBA00022688"/>
    </source>
</evidence>
<comment type="caution">
    <text evidence="4">The sequence shown here is derived from an EMBL/GenBank/DDBJ whole genome shotgun (WGS) entry which is preliminary data.</text>
</comment>
<dbReference type="HAMAP" id="MF_01632">
    <property type="entry name" value="UbiC"/>
    <property type="match status" value="1"/>
</dbReference>
<dbReference type="PANTHER" id="PTHR38683">
    <property type="entry name" value="CHORISMATE PYRUVATE-LYASE"/>
    <property type="match status" value="1"/>
</dbReference>
<keyword evidence="3" id="KW-0456">Lyase</keyword>
<dbReference type="Gene3D" id="3.40.1410.10">
    <property type="entry name" value="Chorismate lyase-like"/>
    <property type="match status" value="1"/>
</dbReference>
<keyword evidence="2" id="KW-0831">Ubiquinone biosynthesis</keyword>
<evidence type="ECO:0000313" key="4">
    <source>
        <dbReference type="EMBL" id="KKO11492.1"/>
    </source>
</evidence>
<dbReference type="AlphaFoldDB" id="A0A0F9YGU3"/>
<sequence length="181" mass="20873">MTVKNYSSYRADADLPWRRAGQHWPRPPPVWQQCLLAPGSLTHRLQALSDGTFKVEVLDEGWVHGSSRSIAIFGKRKATQIMWSRRVLLCGHGQPWVAAHSLIPCSSVQGSLRQLVRLRDRPLGGFLFRHPQLHRDEPELVRLSDHWGRRSVFHLQGKSLLVAEFFLPELIAQIQRQQHRK</sequence>
<evidence type="ECO:0000256" key="3">
    <source>
        <dbReference type="ARBA" id="ARBA00023239"/>
    </source>
</evidence>
<protein>
    <recommendedName>
        <fullName evidence="5">Chorismate lyase</fullName>
    </recommendedName>
</protein>
<reference evidence="4" key="1">
    <citation type="journal article" date="2015" name="Nature">
        <title>Complex archaea that bridge the gap between prokaryotes and eukaryotes.</title>
        <authorList>
            <person name="Spang A."/>
            <person name="Saw J.H."/>
            <person name="Jorgensen S.L."/>
            <person name="Zaremba-Niedzwiedzka K."/>
            <person name="Martijn J."/>
            <person name="Lind A.E."/>
            <person name="van Eijk R."/>
            <person name="Schleper C."/>
            <person name="Guy L."/>
            <person name="Ettema T.J."/>
        </authorList>
    </citation>
    <scope>NUCLEOTIDE SEQUENCE</scope>
</reference>
<dbReference type="GO" id="GO:0005829">
    <property type="term" value="C:cytosol"/>
    <property type="evidence" value="ECO:0007669"/>
    <property type="project" value="TreeGrafter"/>
</dbReference>
<name>A0A0F9YGU3_9ZZZZ</name>
<dbReference type="PANTHER" id="PTHR38683:SF1">
    <property type="entry name" value="CHORISMATE PYRUVATE-LYASE"/>
    <property type="match status" value="1"/>
</dbReference>
<dbReference type="EMBL" id="LAZR01000002">
    <property type="protein sequence ID" value="KKO11492.1"/>
    <property type="molecule type" value="Genomic_DNA"/>
</dbReference>
<keyword evidence="1" id="KW-0963">Cytoplasm</keyword>
<organism evidence="4">
    <name type="scientific">marine sediment metagenome</name>
    <dbReference type="NCBI Taxonomy" id="412755"/>
    <lineage>
        <taxon>unclassified sequences</taxon>
        <taxon>metagenomes</taxon>
        <taxon>ecological metagenomes</taxon>
    </lineage>
</organism>
<dbReference type="InterPro" id="IPR028978">
    <property type="entry name" value="Chorismate_lyase_/UTRA_dom_sf"/>
</dbReference>